<gene>
    <name evidence="13" type="ORF">B0H67DRAFT_649628</name>
</gene>
<evidence type="ECO:0000256" key="4">
    <source>
        <dbReference type="ARBA" id="ARBA00022692"/>
    </source>
</evidence>
<keyword evidence="14" id="KW-1185">Reference proteome</keyword>
<dbReference type="Pfam" id="PF00153">
    <property type="entry name" value="Mito_carr"/>
    <property type="match status" value="3"/>
</dbReference>
<comment type="subcellular location">
    <subcellularLocation>
        <location evidence="1">Mitochondrion membrane</location>
        <topology evidence="1">Multi-pass membrane protein</topology>
    </subcellularLocation>
</comment>
<proteinExistence type="inferred from homology"/>
<evidence type="ECO:0000256" key="9">
    <source>
        <dbReference type="ARBA" id="ARBA00023136"/>
    </source>
</evidence>
<organism evidence="13 14">
    <name type="scientific">Lasiosphaeris hirsuta</name>
    <dbReference type="NCBI Taxonomy" id="260670"/>
    <lineage>
        <taxon>Eukaryota</taxon>
        <taxon>Fungi</taxon>
        <taxon>Dikarya</taxon>
        <taxon>Ascomycota</taxon>
        <taxon>Pezizomycotina</taxon>
        <taxon>Sordariomycetes</taxon>
        <taxon>Sordariomycetidae</taxon>
        <taxon>Sordariales</taxon>
        <taxon>Lasiosphaeriaceae</taxon>
        <taxon>Lasiosphaeris</taxon>
    </lineage>
</organism>
<dbReference type="PANTHER" id="PTHR45624">
    <property type="entry name" value="MITOCHONDRIAL BASIC AMINO ACIDS TRANSPORTER-RELATED"/>
    <property type="match status" value="1"/>
</dbReference>
<dbReference type="GO" id="GO:0031966">
    <property type="term" value="C:mitochondrial membrane"/>
    <property type="evidence" value="ECO:0007669"/>
    <property type="project" value="UniProtKB-SubCell"/>
</dbReference>
<sequence length="343" mass="37886">MPQHGNSNKDDSQQRPPPSPPVKGSNTNGTTSNASSPSPASPAANSTQRLVKRYRVEVAASASSVLSTLTTFPLDSVKTRMQTYKYAGFVDCVRHTYQTEKLRGFFRGVTAPMASITLVRTVSFSIYQRSKHVYSDWVKRNFGVDVMAEVSSRGRIQVCGPFELTKLSAQVSVLMADKKNCPRPESHAIAASYQNKGTLKTLGNIVKHRGFMGLYTGYKLHLLRDTLGTSTYFMTYESSKQLLTTFGGDGTHSNPLAVLVAGGLCGIVSWALIYPVDSAKSIYQRNSLMYTKGQKVEPVKIEFFRRNMYRGLGVSMGRSCAVNAVFFSSFEFLKKRIKAMDDV</sequence>
<evidence type="ECO:0000256" key="10">
    <source>
        <dbReference type="PROSITE-ProRule" id="PRU00282"/>
    </source>
</evidence>
<evidence type="ECO:0000256" key="7">
    <source>
        <dbReference type="ARBA" id="ARBA00022989"/>
    </source>
</evidence>
<dbReference type="SUPFAM" id="SSF103506">
    <property type="entry name" value="Mitochondrial carrier"/>
    <property type="match status" value="1"/>
</dbReference>
<evidence type="ECO:0000313" key="14">
    <source>
        <dbReference type="Proteomes" id="UP001172102"/>
    </source>
</evidence>
<dbReference type="Gene3D" id="1.50.40.10">
    <property type="entry name" value="Mitochondrial carrier domain"/>
    <property type="match status" value="2"/>
</dbReference>
<dbReference type="PANTHER" id="PTHR45624:SF9">
    <property type="entry name" value="CARRIER PROTEIN, PUTATIVE (AFU_ORTHOLOGUE AFUA_4G06390)-RELATED"/>
    <property type="match status" value="1"/>
</dbReference>
<dbReference type="PROSITE" id="PS50920">
    <property type="entry name" value="SOLCAR"/>
    <property type="match status" value="3"/>
</dbReference>
<comment type="caution">
    <text evidence="13">The sequence shown here is derived from an EMBL/GenBank/DDBJ whole genome shotgun (WGS) entry which is preliminary data.</text>
</comment>
<evidence type="ECO:0000256" key="8">
    <source>
        <dbReference type="ARBA" id="ARBA00023128"/>
    </source>
</evidence>
<feature type="repeat" description="Solcar" evidence="10">
    <location>
        <begin position="253"/>
        <end position="336"/>
    </location>
</feature>
<dbReference type="InterPro" id="IPR050567">
    <property type="entry name" value="Mitochondrial_Carrier"/>
</dbReference>
<evidence type="ECO:0000256" key="12">
    <source>
        <dbReference type="SAM" id="MobiDB-lite"/>
    </source>
</evidence>
<accession>A0AA39ZX78</accession>
<evidence type="ECO:0000256" key="6">
    <source>
        <dbReference type="ARBA" id="ARBA00022792"/>
    </source>
</evidence>
<keyword evidence="4 10" id="KW-0812">Transmembrane</keyword>
<keyword evidence="9 10" id="KW-0472">Membrane</keyword>
<feature type="region of interest" description="Disordered" evidence="12">
    <location>
        <begin position="1"/>
        <end position="47"/>
    </location>
</feature>
<dbReference type="InterPro" id="IPR023395">
    <property type="entry name" value="MCP_dom_sf"/>
</dbReference>
<dbReference type="GO" id="GO:0022857">
    <property type="term" value="F:transmembrane transporter activity"/>
    <property type="evidence" value="ECO:0007669"/>
    <property type="project" value="TreeGrafter"/>
</dbReference>
<protein>
    <submittedName>
        <fullName evidence="13">Integral membrane ornithine transporter of mitochondria</fullName>
    </submittedName>
</protein>
<keyword evidence="6" id="KW-0999">Mitochondrion inner membrane</keyword>
<name>A0AA39ZX78_9PEZI</name>
<evidence type="ECO:0000256" key="11">
    <source>
        <dbReference type="RuleBase" id="RU000488"/>
    </source>
</evidence>
<comment type="similarity">
    <text evidence="2 11">Belongs to the mitochondrial carrier (TC 2.A.29) family.</text>
</comment>
<evidence type="ECO:0000313" key="13">
    <source>
        <dbReference type="EMBL" id="KAK0705281.1"/>
    </source>
</evidence>
<dbReference type="EMBL" id="JAUKUA010000007">
    <property type="protein sequence ID" value="KAK0705281.1"/>
    <property type="molecule type" value="Genomic_DNA"/>
</dbReference>
<dbReference type="InterPro" id="IPR018108">
    <property type="entry name" value="MCP_transmembrane"/>
</dbReference>
<keyword evidence="7" id="KW-1133">Transmembrane helix</keyword>
<evidence type="ECO:0000256" key="3">
    <source>
        <dbReference type="ARBA" id="ARBA00022448"/>
    </source>
</evidence>
<feature type="compositionally biased region" description="Low complexity" evidence="12">
    <location>
        <begin position="24"/>
        <end position="47"/>
    </location>
</feature>
<dbReference type="Proteomes" id="UP001172102">
    <property type="component" value="Unassembled WGS sequence"/>
</dbReference>
<feature type="repeat" description="Solcar" evidence="10">
    <location>
        <begin position="51"/>
        <end position="133"/>
    </location>
</feature>
<evidence type="ECO:0000256" key="5">
    <source>
        <dbReference type="ARBA" id="ARBA00022737"/>
    </source>
</evidence>
<reference evidence="13" key="1">
    <citation type="submission" date="2023-06" db="EMBL/GenBank/DDBJ databases">
        <title>Genome-scale phylogeny and comparative genomics of the fungal order Sordariales.</title>
        <authorList>
            <consortium name="Lawrence Berkeley National Laboratory"/>
            <person name="Hensen N."/>
            <person name="Bonometti L."/>
            <person name="Westerberg I."/>
            <person name="Brannstrom I.O."/>
            <person name="Guillou S."/>
            <person name="Cros-Aarteil S."/>
            <person name="Calhoun S."/>
            <person name="Haridas S."/>
            <person name="Kuo A."/>
            <person name="Mondo S."/>
            <person name="Pangilinan J."/>
            <person name="Riley R."/>
            <person name="Labutti K."/>
            <person name="Andreopoulos B."/>
            <person name="Lipzen A."/>
            <person name="Chen C."/>
            <person name="Yanf M."/>
            <person name="Daum C."/>
            <person name="Ng V."/>
            <person name="Clum A."/>
            <person name="Steindorff A."/>
            <person name="Ohm R."/>
            <person name="Martin F."/>
            <person name="Silar P."/>
            <person name="Natvig D."/>
            <person name="Lalanne C."/>
            <person name="Gautier V."/>
            <person name="Ament-Velasquez S.L."/>
            <person name="Kruys A."/>
            <person name="Hutchinson M.I."/>
            <person name="Powell A.J."/>
            <person name="Barry K."/>
            <person name="Miller A.N."/>
            <person name="Grigoriev I.V."/>
            <person name="Debuchy R."/>
            <person name="Gladieux P."/>
            <person name="Thoren M.H."/>
            <person name="Johannesson H."/>
        </authorList>
    </citation>
    <scope>NUCLEOTIDE SEQUENCE</scope>
    <source>
        <strain evidence="13">SMH4607-1</strain>
    </source>
</reference>
<evidence type="ECO:0000256" key="1">
    <source>
        <dbReference type="ARBA" id="ARBA00004225"/>
    </source>
</evidence>
<evidence type="ECO:0000256" key="2">
    <source>
        <dbReference type="ARBA" id="ARBA00006375"/>
    </source>
</evidence>
<keyword evidence="8" id="KW-0496">Mitochondrion</keyword>
<keyword evidence="3 11" id="KW-0813">Transport</keyword>
<keyword evidence="5" id="KW-0677">Repeat</keyword>
<feature type="repeat" description="Solcar" evidence="10">
    <location>
        <begin position="140"/>
        <end position="242"/>
    </location>
</feature>
<dbReference type="AlphaFoldDB" id="A0AA39ZX78"/>